<organism evidence="3 4">
    <name type="scientific">Mycobacteroides salmoniphilum</name>
    <dbReference type="NCBI Taxonomy" id="404941"/>
    <lineage>
        <taxon>Bacteria</taxon>
        <taxon>Bacillati</taxon>
        <taxon>Actinomycetota</taxon>
        <taxon>Actinomycetes</taxon>
        <taxon>Mycobacteriales</taxon>
        <taxon>Mycobacteriaceae</taxon>
        <taxon>Mycobacteroides</taxon>
    </lineage>
</organism>
<sequence>MSENQTSHISKGKLLSVRECHRIWPARQREGLDQRFLEARPKRLPSVVKALAVLAAVAIPLSGVQPSAAMEPVASAAEQFGRAATAAFSTSELGRELAGDAVLPPVQRAAGIPTDTSTGWDLPTTDGRSVQLVPPGGLASGQITAAGQVVYSDAGAGYDVLAENTAIGKRMVTRISGPEKTRTVTMFLRTPADTVMLAHVNGFLSVNSATAEAETLAMFAPSEVRDSKGALVPSAYITQQLQPNLYLLSQVISPDAGTEWPVYADPFGIDIPNPITAAKNAVASVANAGEQLVNKAVEVAAPAVKTFAAANAQLASQAWSGIKTGANYVKENPLEFAQIVGGTALVASGVGSGFGAGLITSGVSGLVNKAAEANPDNQWLQVAGVVTEAATYIGPGGITKKGLQELGTVAKEGVENLAQKTLPKLTTKADDAAKAVVPTPATKLAEDIPASVGKTPQVPANPAATPKTPKAPPAKPAAAPESECGCLTSDARGGIYRLEDPASKQTVRTGMTNDLARREGEHARSAAQGKLPEHDFVVVHKTDDQAELRGLEQEVKEKYSSTADRVNGGYNKVNGIGPNNPKKSSYEGAAQQHHQTMGQARGQQTQHARDVTNKQRARAVDGAHQNGAAAGSNKTSGSSGGTTAHHDGSGGGGSHSKSSGSKKNNKGNGKGNRSKRSRTGRH</sequence>
<feature type="compositionally biased region" description="Basic residues" evidence="1">
    <location>
        <begin position="672"/>
        <end position="682"/>
    </location>
</feature>
<name>A0A4R8SXJ9_9MYCO</name>
<gene>
    <name evidence="3" type="ORF">CCUG60884_00483</name>
</gene>
<feature type="domain" description="GIY-YIG" evidence="2">
    <location>
        <begin position="491"/>
        <end position="565"/>
    </location>
</feature>
<protein>
    <recommendedName>
        <fullName evidence="2">GIY-YIG domain-containing protein</fullName>
    </recommendedName>
</protein>
<feature type="compositionally biased region" description="Low complexity" evidence="1">
    <location>
        <begin position="626"/>
        <end position="643"/>
    </location>
</feature>
<dbReference type="EMBL" id="PECL01000006">
    <property type="protein sequence ID" value="TEA08004.1"/>
    <property type="molecule type" value="Genomic_DNA"/>
</dbReference>
<reference evidence="3 4" key="1">
    <citation type="journal article" date="2019" name="Sci. Rep.">
        <title>Extended insight into the Mycobacterium chelonae-abscessus complex through whole genome sequencing of Mycobacterium salmoniphilum outbreak and Mycobacterium salmoniphilum-like strains.</title>
        <authorList>
            <person name="Behra P.R.K."/>
            <person name="Das S."/>
            <person name="Pettersson B.M.F."/>
            <person name="Shirreff L."/>
            <person name="DuCote T."/>
            <person name="Jacobsson K.G."/>
            <person name="Ennis D.G."/>
            <person name="Kirsebom L.A."/>
        </authorList>
    </citation>
    <scope>NUCLEOTIDE SEQUENCE [LARGE SCALE GENOMIC DNA]</scope>
    <source>
        <strain evidence="3 4">CCUG 60884</strain>
    </source>
</reference>
<dbReference type="OrthoDB" id="4607106at2"/>
<feature type="region of interest" description="Disordered" evidence="1">
    <location>
        <begin position="565"/>
        <end position="682"/>
    </location>
</feature>
<evidence type="ECO:0000256" key="1">
    <source>
        <dbReference type="SAM" id="MobiDB-lite"/>
    </source>
</evidence>
<dbReference type="Proteomes" id="UP000294604">
    <property type="component" value="Unassembled WGS sequence"/>
</dbReference>
<dbReference type="RefSeq" id="WP_134081337.1">
    <property type="nucleotide sequence ID" value="NZ_JAPDRC010000002.1"/>
</dbReference>
<evidence type="ECO:0000259" key="2">
    <source>
        <dbReference type="PROSITE" id="PS50164"/>
    </source>
</evidence>
<evidence type="ECO:0000313" key="4">
    <source>
        <dbReference type="Proteomes" id="UP000294604"/>
    </source>
</evidence>
<feature type="compositionally biased region" description="Basic and acidic residues" evidence="1">
    <location>
        <begin position="607"/>
        <end position="621"/>
    </location>
</feature>
<feature type="compositionally biased region" description="Polar residues" evidence="1">
    <location>
        <begin position="592"/>
        <end position="606"/>
    </location>
</feature>
<accession>A0A4R8SXJ9</accession>
<dbReference type="PROSITE" id="PS50164">
    <property type="entry name" value="GIY_YIG"/>
    <property type="match status" value="1"/>
</dbReference>
<feature type="region of interest" description="Disordered" evidence="1">
    <location>
        <begin position="447"/>
        <end position="485"/>
    </location>
</feature>
<evidence type="ECO:0000313" key="3">
    <source>
        <dbReference type="EMBL" id="TEA08004.1"/>
    </source>
</evidence>
<dbReference type="InterPro" id="IPR000305">
    <property type="entry name" value="GIY-YIG_endonuc"/>
</dbReference>
<proteinExistence type="predicted"/>
<comment type="caution">
    <text evidence="3">The sequence shown here is derived from an EMBL/GenBank/DDBJ whole genome shotgun (WGS) entry which is preliminary data.</text>
</comment>
<dbReference type="AlphaFoldDB" id="A0A4R8SXJ9"/>